<feature type="region of interest" description="Disordered" evidence="1">
    <location>
        <begin position="16"/>
        <end position="62"/>
    </location>
</feature>
<evidence type="ECO:0000313" key="2">
    <source>
        <dbReference type="EMBL" id="QTD50688.1"/>
    </source>
</evidence>
<dbReference type="EMBL" id="CP071793">
    <property type="protein sequence ID" value="QTD50688.1"/>
    <property type="molecule type" value="Genomic_DNA"/>
</dbReference>
<dbReference type="KEGG" id="scor:J3U87_34310"/>
<reference evidence="2" key="1">
    <citation type="submission" date="2021-03" db="EMBL/GenBank/DDBJ databases">
        <title>Acanthopleuribacteraceae sp. M133.</title>
        <authorList>
            <person name="Wang G."/>
        </authorList>
    </citation>
    <scope>NUCLEOTIDE SEQUENCE</scope>
    <source>
        <strain evidence="2">M133</strain>
    </source>
</reference>
<evidence type="ECO:0000313" key="3">
    <source>
        <dbReference type="Proteomes" id="UP000663929"/>
    </source>
</evidence>
<proteinExistence type="predicted"/>
<name>A0A8A4TNZ7_SULCO</name>
<dbReference type="Proteomes" id="UP000663929">
    <property type="component" value="Chromosome"/>
</dbReference>
<protein>
    <submittedName>
        <fullName evidence="2">Uncharacterized protein</fullName>
    </submittedName>
</protein>
<dbReference type="RefSeq" id="WP_237380595.1">
    <property type="nucleotide sequence ID" value="NZ_CP071793.1"/>
</dbReference>
<feature type="region of interest" description="Disordered" evidence="1">
    <location>
        <begin position="87"/>
        <end position="138"/>
    </location>
</feature>
<keyword evidence="3" id="KW-1185">Reference proteome</keyword>
<accession>A0A8A4TNZ7</accession>
<organism evidence="2 3">
    <name type="scientific">Sulfidibacter corallicola</name>
    <dbReference type="NCBI Taxonomy" id="2818388"/>
    <lineage>
        <taxon>Bacteria</taxon>
        <taxon>Pseudomonadati</taxon>
        <taxon>Acidobacteriota</taxon>
        <taxon>Holophagae</taxon>
        <taxon>Acanthopleuribacterales</taxon>
        <taxon>Acanthopleuribacteraceae</taxon>
        <taxon>Sulfidibacter</taxon>
    </lineage>
</organism>
<evidence type="ECO:0000256" key="1">
    <source>
        <dbReference type="SAM" id="MobiDB-lite"/>
    </source>
</evidence>
<feature type="compositionally biased region" description="Basic and acidic residues" evidence="1">
    <location>
        <begin position="108"/>
        <end position="138"/>
    </location>
</feature>
<dbReference type="AlphaFoldDB" id="A0A8A4TNZ7"/>
<sequence>MNEHQFWVRFEKALEDQQEPDGRFDVADAHMQSQREREKRMNTKDPENEYYRDPEVYDTHDPQAEAVYRVSGSRYSPNRWLDRFEDLSDLDSDPKPWCGASATKPRQAKIEKPIRDPRMQRRKTRDSPDYLREWDPTP</sequence>
<gene>
    <name evidence="2" type="ORF">J3U87_34310</name>
</gene>